<dbReference type="Proteomes" id="UP000887575">
    <property type="component" value="Unassembled WGS sequence"/>
</dbReference>
<protein>
    <recommendedName>
        <fullName evidence="4">7TM GPCR serpentine receptor class x (Srx) domain-containing protein</fullName>
    </recommendedName>
</protein>
<feature type="transmembrane region" description="Helical" evidence="1">
    <location>
        <begin position="86"/>
        <end position="105"/>
    </location>
</feature>
<reference evidence="3" key="1">
    <citation type="submission" date="2024-02" db="UniProtKB">
        <authorList>
            <consortium name="WormBaseParasite"/>
        </authorList>
    </citation>
    <scope>IDENTIFICATION</scope>
</reference>
<dbReference type="WBParaSite" id="MBELARI_LOCUS15440">
    <property type="protein sequence ID" value="MBELARI_LOCUS15440"/>
    <property type="gene ID" value="MBELARI_LOCUS15440"/>
</dbReference>
<keyword evidence="2" id="KW-1185">Reference proteome</keyword>
<keyword evidence="1" id="KW-0812">Transmembrane</keyword>
<sequence>MSSSSTSSLNQSLLDLGTLHVQDYIIIYTGVVIFFILLVIGLISVNLFLFILFKGRALFAEYAFFTIVWQVIIVNEIHLIAQATTVFPLMIIISTPNSAQFLVIWSTIGIEIIKFTASSHYCLFVGDDSDHRDSGGSSATIALQCRVGDVGGGHCGK</sequence>
<name>A0AAF3EN25_9BILA</name>
<evidence type="ECO:0000313" key="2">
    <source>
        <dbReference type="Proteomes" id="UP000887575"/>
    </source>
</evidence>
<evidence type="ECO:0008006" key="4">
    <source>
        <dbReference type="Google" id="ProtNLM"/>
    </source>
</evidence>
<dbReference type="AlphaFoldDB" id="A0AAF3EN25"/>
<accession>A0AAF3EN25</accession>
<feature type="transmembrane region" description="Helical" evidence="1">
    <location>
        <begin position="59"/>
        <end position="80"/>
    </location>
</feature>
<feature type="transmembrane region" description="Helical" evidence="1">
    <location>
        <begin position="25"/>
        <end position="52"/>
    </location>
</feature>
<keyword evidence="1" id="KW-0472">Membrane</keyword>
<keyword evidence="1" id="KW-1133">Transmembrane helix</keyword>
<evidence type="ECO:0000256" key="1">
    <source>
        <dbReference type="SAM" id="Phobius"/>
    </source>
</evidence>
<organism evidence="2 3">
    <name type="scientific">Mesorhabditis belari</name>
    <dbReference type="NCBI Taxonomy" id="2138241"/>
    <lineage>
        <taxon>Eukaryota</taxon>
        <taxon>Metazoa</taxon>
        <taxon>Ecdysozoa</taxon>
        <taxon>Nematoda</taxon>
        <taxon>Chromadorea</taxon>
        <taxon>Rhabditida</taxon>
        <taxon>Rhabditina</taxon>
        <taxon>Rhabditomorpha</taxon>
        <taxon>Rhabditoidea</taxon>
        <taxon>Rhabditidae</taxon>
        <taxon>Mesorhabditinae</taxon>
        <taxon>Mesorhabditis</taxon>
    </lineage>
</organism>
<proteinExistence type="predicted"/>
<evidence type="ECO:0000313" key="3">
    <source>
        <dbReference type="WBParaSite" id="MBELARI_LOCUS15440"/>
    </source>
</evidence>